<reference evidence="8" key="1">
    <citation type="submission" date="2024-05" db="EMBL/GenBank/DDBJ databases">
        <title>Pontimicrobium maritimus sp. nov., isolated form sea water.</title>
        <authorList>
            <person name="Muhammad N."/>
            <person name="Vuong T.Q."/>
            <person name="Han H.L."/>
            <person name="Kim S.-G."/>
        </authorList>
    </citation>
    <scope>NUCLEOTIDE SEQUENCE</scope>
    <source>
        <strain evidence="8">SW4</strain>
    </source>
</reference>
<feature type="transmembrane region" description="Helical" evidence="7">
    <location>
        <begin position="6"/>
        <end position="28"/>
    </location>
</feature>
<dbReference type="PANTHER" id="PTHR30606">
    <property type="entry name" value="LIPID A BIOSYNTHESIS LAUROYL ACYLTRANSFERASE"/>
    <property type="match status" value="1"/>
</dbReference>
<evidence type="ECO:0000256" key="6">
    <source>
        <dbReference type="ARBA" id="ARBA00023315"/>
    </source>
</evidence>
<dbReference type="CDD" id="cd07984">
    <property type="entry name" value="LPLAT_LABLAT-like"/>
    <property type="match status" value="1"/>
</dbReference>
<keyword evidence="7" id="KW-0812">Transmembrane</keyword>
<dbReference type="InterPro" id="IPR004960">
    <property type="entry name" value="LipA_acyltrans"/>
</dbReference>
<evidence type="ECO:0000256" key="5">
    <source>
        <dbReference type="ARBA" id="ARBA00023136"/>
    </source>
</evidence>
<accession>A0AAU7BXN6</accession>
<gene>
    <name evidence="8" type="ORF">ABGB03_08600</name>
</gene>
<evidence type="ECO:0000256" key="1">
    <source>
        <dbReference type="ARBA" id="ARBA00004533"/>
    </source>
</evidence>
<dbReference type="PANTHER" id="PTHR30606:SF10">
    <property type="entry name" value="PHOSPHATIDYLINOSITOL MANNOSIDE ACYLTRANSFERASE"/>
    <property type="match status" value="1"/>
</dbReference>
<keyword evidence="2" id="KW-1003">Cell membrane</keyword>
<dbReference type="Pfam" id="PF03279">
    <property type="entry name" value="Lip_A_acyltrans"/>
    <property type="match status" value="1"/>
</dbReference>
<keyword evidence="4" id="KW-0808">Transferase</keyword>
<evidence type="ECO:0000256" key="7">
    <source>
        <dbReference type="SAM" id="Phobius"/>
    </source>
</evidence>
<dbReference type="EMBL" id="CP157199">
    <property type="protein sequence ID" value="XBG62874.1"/>
    <property type="molecule type" value="Genomic_DNA"/>
</dbReference>
<dbReference type="AlphaFoldDB" id="A0AAU7BXN6"/>
<dbReference type="RefSeq" id="WP_347926402.1">
    <property type="nucleotide sequence ID" value="NZ_CP157199.1"/>
</dbReference>
<keyword evidence="6 8" id="KW-0012">Acyltransferase</keyword>
<proteinExistence type="predicted"/>
<evidence type="ECO:0000313" key="8">
    <source>
        <dbReference type="EMBL" id="XBG62874.1"/>
    </source>
</evidence>
<comment type="subcellular location">
    <subcellularLocation>
        <location evidence="1">Cell inner membrane</location>
    </subcellularLocation>
</comment>
<dbReference type="GO" id="GO:0016746">
    <property type="term" value="F:acyltransferase activity"/>
    <property type="evidence" value="ECO:0007669"/>
    <property type="project" value="UniProtKB-KW"/>
</dbReference>
<keyword evidence="3" id="KW-0997">Cell inner membrane</keyword>
<dbReference type="GO" id="GO:0009247">
    <property type="term" value="P:glycolipid biosynthetic process"/>
    <property type="evidence" value="ECO:0007669"/>
    <property type="project" value="UniProtKB-ARBA"/>
</dbReference>
<evidence type="ECO:0000256" key="4">
    <source>
        <dbReference type="ARBA" id="ARBA00022679"/>
    </source>
</evidence>
<organism evidence="8">
    <name type="scientific">Pontimicrobium sp. SW4</name>
    <dbReference type="NCBI Taxonomy" id="3153519"/>
    <lineage>
        <taxon>Bacteria</taxon>
        <taxon>Pseudomonadati</taxon>
        <taxon>Bacteroidota</taxon>
        <taxon>Flavobacteriia</taxon>
        <taxon>Flavobacteriales</taxon>
        <taxon>Flavobacteriaceae</taxon>
        <taxon>Pontimicrobium</taxon>
    </lineage>
</organism>
<evidence type="ECO:0000256" key="2">
    <source>
        <dbReference type="ARBA" id="ARBA00022475"/>
    </source>
</evidence>
<protein>
    <submittedName>
        <fullName evidence="8">Lysophospholipid acyltransferase family protein</fullName>
    </submittedName>
</protein>
<sequence>MKHLQLLAYIIIYPILWIISILPFRLLYILSDGIYIILYYVIGYRKKVVKDNLALVFPEKSKQDINHISKKFYHHFCDMIFESIKSLTISEKEILRRFKFTNIEELKQYETSNQSVILMCGHYASWEWSISVQKHIDFIGYGVYKRLRNPYFDRLVKRVRGKYNSYLISTKEIIPTLVKSKKEGKLFLCGMAADQSPKLNKAYHWTEFMGVKVPCYTGSEMIAKRLDLPIVFMAIKKVKRGFYETTFSTITKTPKDFKDYDLTDIFHKLVEEQIKTAPEYYLWTHKRWKHKDNVPKEFQ</sequence>
<dbReference type="PIRSF" id="PIRSF026649">
    <property type="entry name" value="MsbB"/>
    <property type="match status" value="1"/>
</dbReference>
<dbReference type="GO" id="GO:0005886">
    <property type="term" value="C:plasma membrane"/>
    <property type="evidence" value="ECO:0007669"/>
    <property type="project" value="UniProtKB-SubCell"/>
</dbReference>
<keyword evidence="7" id="KW-1133">Transmembrane helix</keyword>
<keyword evidence="5 7" id="KW-0472">Membrane</keyword>
<name>A0AAU7BXN6_9FLAO</name>
<evidence type="ECO:0000256" key="3">
    <source>
        <dbReference type="ARBA" id="ARBA00022519"/>
    </source>
</evidence>